<keyword evidence="3 6" id="KW-1133">Transmembrane helix</keyword>
<feature type="transmembrane region" description="Helical" evidence="6">
    <location>
        <begin position="71"/>
        <end position="92"/>
    </location>
</feature>
<dbReference type="Pfam" id="PF01988">
    <property type="entry name" value="VIT1"/>
    <property type="match status" value="1"/>
</dbReference>
<feature type="region of interest" description="Disordered" evidence="5">
    <location>
        <begin position="14"/>
        <end position="34"/>
    </location>
</feature>
<evidence type="ECO:0000256" key="5">
    <source>
        <dbReference type="SAM" id="MobiDB-lite"/>
    </source>
</evidence>
<evidence type="ECO:0000256" key="2">
    <source>
        <dbReference type="ARBA" id="ARBA00022692"/>
    </source>
</evidence>
<dbReference type="GO" id="GO:0005384">
    <property type="term" value="F:manganese ion transmembrane transporter activity"/>
    <property type="evidence" value="ECO:0007669"/>
    <property type="project" value="InterPro"/>
</dbReference>
<dbReference type="GO" id="GO:0012505">
    <property type="term" value="C:endomembrane system"/>
    <property type="evidence" value="ECO:0007669"/>
    <property type="project" value="UniProtKB-SubCell"/>
</dbReference>
<evidence type="ECO:0008006" key="8">
    <source>
        <dbReference type="Google" id="ProtNLM"/>
    </source>
</evidence>
<protein>
    <recommendedName>
        <fullName evidence="8">VIT family protein</fullName>
    </recommendedName>
</protein>
<dbReference type="EMBL" id="UINC01098661">
    <property type="protein sequence ID" value="SVC57363.1"/>
    <property type="molecule type" value="Genomic_DNA"/>
</dbReference>
<feature type="transmembrane region" description="Helical" evidence="6">
    <location>
        <begin position="236"/>
        <end position="256"/>
    </location>
</feature>
<evidence type="ECO:0000256" key="4">
    <source>
        <dbReference type="ARBA" id="ARBA00023136"/>
    </source>
</evidence>
<name>A0A382N875_9ZZZZ</name>
<dbReference type="CDD" id="cd02434">
    <property type="entry name" value="Nodulin-21_like_3"/>
    <property type="match status" value="1"/>
</dbReference>
<feature type="transmembrane region" description="Helical" evidence="6">
    <location>
        <begin position="173"/>
        <end position="192"/>
    </location>
</feature>
<dbReference type="GO" id="GO:0030026">
    <property type="term" value="P:intracellular manganese ion homeostasis"/>
    <property type="evidence" value="ECO:0007669"/>
    <property type="project" value="InterPro"/>
</dbReference>
<evidence type="ECO:0000256" key="1">
    <source>
        <dbReference type="ARBA" id="ARBA00004127"/>
    </source>
</evidence>
<evidence type="ECO:0000256" key="3">
    <source>
        <dbReference type="ARBA" id="ARBA00022989"/>
    </source>
</evidence>
<reference evidence="7" key="1">
    <citation type="submission" date="2018-05" db="EMBL/GenBank/DDBJ databases">
        <authorList>
            <person name="Lanie J.A."/>
            <person name="Ng W.-L."/>
            <person name="Kazmierczak K.M."/>
            <person name="Andrzejewski T.M."/>
            <person name="Davidsen T.M."/>
            <person name="Wayne K.J."/>
            <person name="Tettelin H."/>
            <person name="Glass J.I."/>
            <person name="Rusch D."/>
            <person name="Podicherti R."/>
            <person name="Tsui H.-C.T."/>
            <person name="Winkler M.E."/>
        </authorList>
    </citation>
    <scope>NUCLEOTIDE SEQUENCE</scope>
</reference>
<feature type="transmembrane region" description="Helical" evidence="6">
    <location>
        <begin position="204"/>
        <end position="224"/>
    </location>
</feature>
<evidence type="ECO:0000313" key="7">
    <source>
        <dbReference type="EMBL" id="SVC57363.1"/>
    </source>
</evidence>
<dbReference type="AlphaFoldDB" id="A0A382N875"/>
<evidence type="ECO:0000256" key="6">
    <source>
        <dbReference type="SAM" id="Phobius"/>
    </source>
</evidence>
<feature type="compositionally biased region" description="Basic and acidic residues" evidence="5">
    <location>
        <begin position="14"/>
        <end position="32"/>
    </location>
</feature>
<proteinExistence type="predicted"/>
<accession>A0A382N875</accession>
<keyword evidence="4 6" id="KW-0472">Membrane</keyword>
<dbReference type="PANTHER" id="PTHR31851">
    <property type="entry name" value="FE(2+)/MN(2+) TRANSPORTER PCL1"/>
    <property type="match status" value="1"/>
</dbReference>
<organism evidence="7">
    <name type="scientific">marine metagenome</name>
    <dbReference type="NCBI Taxonomy" id="408172"/>
    <lineage>
        <taxon>unclassified sequences</taxon>
        <taxon>metagenomes</taxon>
        <taxon>ecological metagenomes</taxon>
    </lineage>
</organism>
<feature type="transmembrane region" description="Helical" evidence="6">
    <location>
        <begin position="43"/>
        <end position="65"/>
    </location>
</feature>
<dbReference type="InterPro" id="IPR008217">
    <property type="entry name" value="Ccc1_fam"/>
</dbReference>
<keyword evidence="2 6" id="KW-0812">Transmembrane</keyword>
<comment type="subcellular location">
    <subcellularLocation>
        <location evidence="1">Endomembrane system</location>
        <topology evidence="1">Multi-pass membrane protein</topology>
    </subcellularLocation>
</comment>
<gene>
    <name evidence="7" type="ORF">METZ01_LOCUS310217</name>
</gene>
<sequence>MLTRNIDKARDAYHSRDVESLRSSHDAGHEPHSGNSGKYIKSIVYGGLDGIITTFAVVAGVAGAALPVGVVLILGFANLIADGLAMAFGDFLSTKAEDEFYQAERDREEWEFDNHLDGEKREMVELYIGKGLAEEDAKQIVDILAKDRSTMVDVMMIEELGLFKSDQSPLGNALATFLSFVLFGFVPLLSYVTGYLGNFGKDFGFPWACALTALTLFALGSLKARFTGRPWVGSGIEMMLVGGIAALAAFGIGHLLQGLAG</sequence>